<protein>
    <submittedName>
        <fullName evidence="1">Uncharacterized protein</fullName>
    </submittedName>
</protein>
<name>A0A2P2N9L6_RHIMU</name>
<dbReference type="AlphaFoldDB" id="A0A2P2N9L6"/>
<reference evidence="1" key="1">
    <citation type="submission" date="2018-02" db="EMBL/GenBank/DDBJ databases">
        <title>Rhizophora mucronata_Transcriptome.</title>
        <authorList>
            <person name="Meera S.P."/>
            <person name="Sreeshan A."/>
            <person name="Augustine A."/>
        </authorList>
    </citation>
    <scope>NUCLEOTIDE SEQUENCE</scope>
    <source>
        <tissue evidence="1">Leaf</tissue>
    </source>
</reference>
<evidence type="ECO:0000313" key="1">
    <source>
        <dbReference type="EMBL" id="MBX39181.1"/>
    </source>
</evidence>
<proteinExistence type="predicted"/>
<organism evidence="1">
    <name type="scientific">Rhizophora mucronata</name>
    <name type="common">Asiatic mangrove</name>
    <dbReference type="NCBI Taxonomy" id="61149"/>
    <lineage>
        <taxon>Eukaryota</taxon>
        <taxon>Viridiplantae</taxon>
        <taxon>Streptophyta</taxon>
        <taxon>Embryophyta</taxon>
        <taxon>Tracheophyta</taxon>
        <taxon>Spermatophyta</taxon>
        <taxon>Magnoliopsida</taxon>
        <taxon>eudicotyledons</taxon>
        <taxon>Gunneridae</taxon>
        <taxon>Pentapetalae</taxon>
        <taxon>rosids</taxon>
        <taxon>fabids</taxon>
        <taxon>Malpighiales</taxon>
        <taxon>Rhizophoraceae</taxon>
        <taxon>Rhizophora</taxon>
    </lineage>
</organism>
<dbReference type="EMBL" id="GGEC01058697">
    <property type="protein sequence ID" value="MBX39181.1"/>
    <property type="molecule type" value="Transcribed_RNA"/>
</dbReference>
<accession>A0A2P2N9L6</accession>
<sequence>MSLGSVLLVSSFNCHFKAFRISDPVINFKFSVFYSLSFAFQFCRANILVSCNVTYPLKGFLSYV</sequence>